<evidence type="ECO:0000256" key="1">
    <source>
        <dbReference type="SAM" id="Phobius"/>
    </source>
</evidence>
<keyword evidence="1" id="KW-0472">Membrane</keyword>
<evidence type="ECO:0000313" key="2">
    <source>
        <dbReference type="EMBL" id="KCY02738.1"/>
    </source>
</evidence>
<dbReference type="EMBL" id="JMOA01000006">
    <property type="protein sequence ID" value="KCY02738.1"/>
    <property type="molecule type" value="Genomic_DNA"/>
</dbReference>
<name>A0A836M2G5_ACIBA</name>
<reference evidence="2 3" key="1">
    <citation type="submission" date="2014-04" db="EMBL/GenBank/DDBJ databases">
        <title>Comparative genomics and transcriptomics to identify genetic mechanisms underlying the emergence of carbapenem resistant Acinetobacter baumannii (CRAb).</title>
        <authorList>
            <person name="Harris A.D."/>
            <person name="Johnson K.J."/>
            <person name="George J."/>
            <person name="Nadendla S."/>
            <person name="Daugherty S.C."/>
            <person name="Parankush S."/>
            <person name="Sadzewicz L."/>
            <person name="Tallon L."/>
            <person name="Sengamalay N."/>
            <person name="Hazen T.H."/>
            <person name="Rasko D.A."/>
        </authorList>
    </citation>
    <scope>NUCLEOTIDE SEQUENCE [LARGE SCALE GENOMIC DNA]</scope>
    <source>
        <strain evidence="2 3">1499986</strain>
    </source>
</reference>
<proteinExistence type="predicted"/>
<evidence type="ECO:0000313" key="3">
    <source>
        <dbReference type="Proteomes" id="UP000027309"/>
    </source>
</evidence>
<feature type="transmembrane region" description="Helical" evidence="1">
    <location>
        <begin position="16"/>
        <end position="32"/>
    </location>
</feature>
<protein>
    <submittedName>
        <fullName evidence="2">Uncharacterized protein</fullName>
    </submittedName>
</protein>
<organism evidence="2 3">
    <name type="scientific">Acinetobacter baumannii 1499986</name>
    <dbReference type="NCBI Taxonomy" id="1310673"/>
    <lineage>
        <taxon>Bacteria</taxon>
        <taxon>Pseudomonadati</taxon>
        <taxon>Pseudomonadota</taxon>
        <taxon>Gammaproteobacteria</taxon>
        <taxon>Moraxellales</taxon>
        <taxon>Moraxellaceae</taxon>
        <taxon>Acinetobacter</taxon>
        <taxon>Acinetobacter calcoaceticus/baumannii complex</taxon>
    </lineage>
</organism>
<keyword evidence="1" id="KW-0812">Transmembrane</keyword>
<sequence length="44" mass="5293">MQICDLRIFKMGRIKFNYLIGCISLKMAYFYTKLGYLHLGHMLF</sequence>
<comment type="caution">
    <text evidence="2">The sequence shown here is derived from an EMBL/GenBank/DDBJ whole genome shotgun (WGS) entry which is preliminary data.</text>
</comment>
<accession>A0A836M2G5</accession>
<dbReference type="Proteomes" id="UP000027309">
    <property type="component" value="Unassembled WGS sequence"/>
</dbReference>
<gene>
    <name evidence="2" type="ORF">J572_0881</name>
</gene>
<keyword evidence="1" id="KW-1133">Transmembrane helix</keyword>
<dbReference type="AlphaFoldDB" id="A0A836M2G5"/>